<dbReference type="Gene3D" id="1.10.472.80">
    <property type="entry name" value="Ypt/Rab-GAP domain of gyp1p, domain 3"/>
    <property type="match status" value="1"/>
</dbReference>
<dbReference type="GO" id="GO:0045202">
    <property type="term" value="C:synapse"/>
    <property type="evidence" value="ECO:0007669"/>
    <property type="project" value="UniProtKB-SubCell"/>
</dbReference>
<evidence type="ECO:0000256" key="6">
    <source>
        <dbReference type="ARBA" id="ARBA00034103"/>
    </source>
</evidence>
<dbReference type="SUPFAM" id="SSF47923">
    <property type="entry name" value="Ypt/Rab-GAP domain of gyp1p"/>
    <property type="match status" value="1"/>
</dbReference>
<evidence type="ECO:0000313" key="11">
    <source>
        <dbReference type="WBParaSite" id="Pan_g19864.t1"/>
    </source>
</evidence>
<evidence type="ECO:0000256" key="2">
    <source>
        <dbReference type="ARBA" id="ARBA00004184"/>
    </source>
</evidence>
<feature type="region of interest" description="Disordered" evidence="7">
    <location>
        <begin position="13"/>
        <end position="52"/>
    </location>
</feature>
<comment type="subcellular location">
    <subcellularLocation>
        <location evidence="1">Cytoplasmic vesicle membrane</location>
    </subcellularLocation>
    <subcellularLocation>
        <location evidence="2">Endomembrane system</location>
        <topology evidence="2">Peripheral membrane protein</topology>
    </subcellularLocation>
    <subcellularLocation>
        <location evidence="6">Synapse</location>
    </subcellularLocation>
</comment>
<dbReference type="AlphaFoldDB" id="A0A7E4VEM7"/>
<dbReference type="InterPro" id="IPR035969">
    <property type="entry name" value="Rab-GAP_TBC_sf"/>
</dbReference>
<reference evidence="11" key="2">
    <citation type="submission" date="2020-10" db="UniProtKB">
        <authorList>
            <consortium name="WormBaseParasite"/>
        </authorList>
    </citation>
    <scope>IDENTIFICATION</scope>
</reference>
<dbReference type="GO" id="GO:0012505">
    <property type="term" value="C:endomembrane system"/>
    <property type="evidence" value="ECO:0007669"/>
    <property type="project" value="UniProtKB-SubCell"/>
</dbReference>
<dbReference type="SMART" id="SM00584">
    <property type="entry name" value="TLDc"/>
    <property type="match status" value="1"/>
</dbReference>
<dbReference type="PROSITE" id="PS50086">
    <property type="entry name" value="TBC_RABGAP"/>
    <property type="match status" value="1"/>
</dbReference>
<accession>A0A7E4VEM7</accession>
<evidence type="ECO:0000256" key="7">
    <source>
        <dbReference type="SAM" id="MobiDB-lite"/>
    </source>
</evidence>
<protein>
    <submittedName>
        <fullName evidence="11">TBC1 domain family member 24</fullName>
    </submittedName>
</protein>
<feature type="domain" description="Rab-GAP TBC" evidence="8">
    <location>
        <begin position="138"/>
        <end position="327"/>
    </location>
</feature>
<evidence type="ECO:0000313" key="10">
    <source>
        <dbReference type="Proteomes" id="UP000492821"/>
    </source>
</evidence>
<keyword evidence="4" id="KW-0472">Membrane</keyword>
<dbReference type="Pfam" id="PF07534">
    <property type="entry name" value="TLD"/>
    <property type="match status" value="1"/>
</dbReference>
<evidence type="ECO:0000256" key="1">
    <source>
        <dbReference type="ARBA" id="ARBA00004156"/>
    </source>
</evidence>
<dbReference type="SMART" id="SM00164">
    <property type="entry name" value="TBC"/>
    <property type="match status" value="1"/>
</dbReference>
<keyword evidence="5" id="KW-0968">Cytoplasmic vesicle</keyword>
<evidence type="ECO:0000259" key="9">
    <source>
        <dbReference type="PROSITE" id="PS51886"/>
    </source>
</evidence>
<evidence type="ECO:0000256" key="4">
    <source>
        <dbReference type="ARBA" id="ARBA00023136"/>
    </source>
</evidence>
<dbReference type="Gene3D" id="1.10.8.270">
    <property type="entry name" value="putative rabgap domain of human tbc1 domain family member 14 like domains"/>
    <property type="match status" value="1"/>
</dbReference>
<dbReference type="InterPro" id="IPR006571">
    <property type="entry name" value="TLDc_dom"/>
</dbReference>
<dbReference type="Pfam" id="PF00566">
    <property type="entry name" value="RabGAP-TBC"/>
    <property type="match status" value="1"/>
</dbReference>
<evidence type="ECO:0000259" key="8">
    <source>
        <dbReference type="PROSITE" id="PS50086"/>
    </source>
</evidence>
<keyword evidence="3" id="KW-0770">Synapse</keyword>
<reference evidence="10" key="1">
    <citation type="journal article" date="2013" name="Genetics">
        <title>The draft genome and transcriptome of Panagrellus redivivus are shaped by the harsh demands of a free-living lifestyle.</title>
        <authorList>
            <person name="Srinivasan J."/>
            <person name="Dillman A.R."/>
            <person name="Macchietto M.G."/>
            <person name="Heikkinen L."/>
            <person name="Lakso M."/>
            <person name="Fracchia K.M."/>
            <person name="Antoshechkin I."/>
            <person name="Mortazavi A."/>
            <person name="Wong G."/>
            <person name="Sternberg P.W."/>
        </authorList>
    </citation>
    <scope>NUCLEOTIDE SEQUENCE [LARGE SCALE GENOMIC DNA]</scope>
    <source>
        <strain evidence="10">MT8872</strain>
    </source>
</reference>
<name>A0A7E4VEM7_PANRE</name>
<dbReference type="PANTHER" id="PTHR23354">
    <property type="entry name" value="NUCLEOLAR PROTEIN 7/ESTROGEN RECEPTOR COACTIVATOR-RELATED"/>
    <property type="match status" value="1"/>
</dbReference>
<feature type="domain" description="TLDc" evidence="9">
    <location>
        <begin position="439"/>
        <end position="617"/>
    </location>
</feature>
<keyword evidence="10" id="KW-1185">Reference proteome</keyword>
<evidence type="ECO:0000256" key="3">
    <source>
        <dbReference type="ARBA" id="ARBA00023018"/>
    </source>
</evidence>
<dbReference type="PROSITE" id="PS51886">
    <property type="entry name" value="TLDC"/>
    <property type="match status" value="1"/>
</dbReference>
<dbReference type="Proteomes" id="UP000492821">
    <property type="component" value="Unassembled WGS sequence"/>
</dbReference>
<organism evidence="10 11">
    <name type="scientific">Panagrellus redivivus</name>
    <name type="common">Microworm</name>
    <dbReference type="NCBI Taxonomy" id="6233"/>
    <lineage>
        <taxon>Eukaryota</taxon>
        <taxon>Metazoa</taxon>
        <taxon>Ecdysozoa</taxon>
        <taxon>Nematoda</taxon>
        <taxon>Chromadorea</taxon>
        <taxon>Rhabditida</taxon>
        <taxon>Tylenchina</taxon>
        <taxon>Panagrolaimomorpha</taxon>
        <taxon>Panagrolaimoidea</taxon>
        <taxon>Panagrolaimidae</taxon>
        <taxon>Panagrellus</taxon>
    </lineage>
</organism>
<dbReference type="GO" id="GO:0030659">
    <property type="term" value="C:cytoplasmic vesicle membrane"/>
    <property type="evidence" value="ECO:0007669"/>
    <property type="project" value="UniProtKB-SubCell"/>
</dbReference>
<feature type="compositionally biased region" description="Polar residues" evidence="7">
    <location>
        <begin position="19"/>
        <end position="52"/>
    </location>
</feature>
<dbReference type="InterPro" id="IPR000195">
    <property type="entry name" value="Rab-GAP-TBC_dom"/>
</dbReference>
<dbReference type="WBParaSite" id="Pan_g19864.t1">
    <property type="protein sequence ID" value="Pan_g19864.t1"/>
    <property type="gene ID" value="Pan_g19864"/>
</dbReference>
<dbReference type="PANTHER" id="PTHR23354:SF122">
    <property type="entry name" value="GTPASE-ACTIVATING PROTEIN SKYWALKER"/>
    <property type="match status" value="1"/>
</dbReference>
<evidence type="ECO:0000256" key="5">
    <source>
        <dbReference type="ARBA" id="ARBA00023329"/>
    </source>
</evidence>
<sequence length="621" mass="70199">MTSKMFATRNSEDIISVISPPQSTSAFRSRPSLTSQRSNDSAISSGANSDSDETVNSIINDVVDFESERSTSFDSGCYSDEAFNSEEFATAQNLAKAWKMCAEFRRRVEDGKDTTSIEQSIQREIAYVKKFVRNNDWPVSHEIRSDIWRILCHTKDYDAQKTTYHQQLEDLTKSGVKQLQPLFLSFDGIVVCDHGLKEQGAVTLQRLLIVVECVRPEIRYVPILYPLCAMFLHYMEPEDTFACVMRLLSQGNGFMLQSEVAVYASAHTTLALLKKHKKKVYQALKTKVGTSDDEKLAEIFKDWSAWVFKYLPYAYLVRVLDCFLVEGHKMLLRVVLSLTYLWYKEKGKSTLPSSVAAGSVDEKLDAVREEIIQVVRDCPISISTLLDICTSIRNFKFSTVQRLQADFELKHRDKINLERSMKSQLSPTRTMYTQAFSSAIIDCEVASEIMNALPTRFQLETPSLLFRLSENGVSFTQLWNLIDQAEQSILIIKSTKNEVFGAYCSASWSERRDFHERTRSKYFGTGESFVWYADRSIGLPRIFHWAGTSSDHPDDCPQMFMTANDRLLIVGSGGGDAISIRDELTSGLSYACNTFSSPALVPGNAFEIAELEVFSVVSSVD</sequence>
<proteinExistence type="predicted"/>